<feature type="compositionally biased region" description="Pro residues" evidence="1">
    <location>
        <begin position="84"/>
        <end position="93"/>
    </location>
</feature>
<accession>A0A8J2LSP9</accession>
<evidence type="ECO:0000313" key="3">
    <source>
        <dbReference type="Proteomes" id="UP000708208"/>
    </source>
</evidence>
<comment type="caution">
    <text evidence="2">The sequence shown here is derived from an EMBL/GenBank/DDBJ whole genome shotgun (WGS) entry which is preliminary data.</text>
</comment>
<organism evidence="2 3">
    <name type="scientific">Allacma fusca</name>
    <dbReference type="NCBI Taxonomy" id="39272"/>
    <lineage>
        <taxon>Eukaryota</taxon>
        <taxon>Metazoa</taxon>
        <taxon>Ecdysozoa</taxon>
        <taxon>Arthropoda</taxon>
        <taxon>Hexapoda</taxon>
        <taxon>Collembola</taxon>
        <taxon>Symphypleona</taxon>
        <taxon>Sminthuridae</taxon>
        <taxon>Allacma</taxon>
    </lineage>
</organism>
<keyword evidence="3" id="KW-1185">Reference proteome</keyword>
<evidence type="ECO:0000313" key="2">
    <source>
        <dbReference type="EMBL" id="CAG7827525.1"/>
    </source>
</evidence>
<dbReference type="EMBL" id="CAJVCH010543866">
    <property type="protein sequence ID" value="CAG7827525.1"/>
    <property type="molecule type" value="Genomic_DNA"/>
</dbReference>
<feature type="compositionally biased region" description="Basic and acidic residues" evidence="1">
    <location>
        <begin position="47"/>
        <end position="60"/>
    </location>
</feature>
<feature type="region of interest" description="Disordered" evidence="1">
    <location>
        <begin position="1"/>
        <end position="133"/>
    </location>
</feature>
<sequence length="171" mass="18916">MVYSAANRRSRRRTREPWTSRSRSSSSSSGEDPQLPPTPCPTTEPSVLERKRRDRTDSKSSLDQAPPTPNFSMDSILYSDKPNTPAPFIPNPPSSDISLSDYPLPPTPSIPRRLSPALPPTPKPVPTTTSVQTVVARKQTPNTSSPYYAPRNVASKELENSWMESANIQIQ</sequence>
<dbReference type="AlphaFoldDB" id="A0A8J2LSP9"/>
<feature type="compositionally biased region" description="Low complexity" evidence="1">
    <location>
        <begin position="17"/>
        <end position="29"/>
    </location>
</feature>
<reference evidence="2" key="1">
    <citation type="submission" date="2021-06" db="EMBL/GenBank/DDBJ databases">
        <authorList>
            <person name="Hodson N. C."/>
            <person name="Mongue J. A."/>
            <person name="Jaron S. K."/>
        </authorList>
    </citation>
    <scope>NUCLEOTIDE SEQUENCE</scope>
</reference>
<proteinExistence type="predicted"/>
<dbReference type="Proteomes" id="UP000708208">
    <property type="component" value="Unassembled WGS sequence"/>
</dbReference>
<name>A0A8J2LSP9_9HEXA</name>
<evidence type="ECO:0000256" key="1">
    <source>
        <dbReference type="SAM" id="MobiDB-lite"/>
    </source>
</evidence>
<protein>
    <submittedName>
        <fullName evidence="2">Uncharacterized protein</fullName>
    </submittedName>
</protein>
<feature type="non-terminal residue" evidence="2">
    <location>
        <position position="171"/>
    </location>
</feature>
<gene>
    <name evidence="2" type="ORF">AFUS01_LOCUS37507</name>
</gene>